<name>A0A2U9AVA4_SCOMX</name>
<evidence type="ECO:0000313" key="2">
    <source>
        <dbReference type="Proteomes" id="UP000246464"/>
    </source>
</evidence>
<accession>A0A2U9AVA4</accession>
<reference evidence="1 2" key="1">
    <citation type="submission" date="2017-12" db="EMBL/GenBank/DDBJ databases">
        <title>Integrating genomic resources of turbot (Scophthalmus maximus) in depth evaluation of genetic and physical mapping variation across individuals.</title>
        <authorList>
            <person name="Martinez P."/>
        </authorList>
    </citation>
    <scope>NUCLEOTIDE SEQUENCE [LARGE SCALE GENOMIC DNA]</scope>
</reference>
<proteinExistence type="predicted"/>
<evidence type="ECO:0000313" key="1">
    <source>
        <dbReference type="EMBL" id="AWO95593.1"/>
    </source>
</evidence>
<dbReference type="EMBL" id="CP026243">
    <property type="protein sequence ID" value="AWO95593.1"/>
    <property type="molecule type" value="Genomic_DNA"/>
</dbReference>
<dbReference type="AlphaFoldDB" id="A0A2U9AVA4"/>
<protein>
    <submittedName>
        <fullName evidence="1">Uncharacterized protein</fullName>
    </submittedName>
</protein>
<dbReference type="Proteomes" id="UP000246464">
    <property type="component" value="Chromosome 1"/>
</dbReference>
<organism evidence="1 2">
    <name type="scientific">Scophthalmus maximus</name>
    <name type="common">Turbot</name>
    <name type="synonym">Psetta maxima</name>
    <dbReference type="NCBI Taxonomy" id="52904"/>
    <lineage>
        <taxon>Eukaryota</taxon>
        <taxon>Metazoa</taxon>
        <taxon>Chordata</taxon>
        <taxon>Craniata</taxon>
        <taxon>Vertebrata</taxon>
        <taxon>Euteleostomi</taxon>
        <taxon>Actinopterygii</taxon>
        <taxon>Neopterygii</taxon>
        <taxon>Teleostei</taxon>
        <taxon>Neoteleostei</taxon>
        <taxon>Acanthomorphata</taxon>
        <taxon>Carangaria</taxon>
        <taxon>Pleuronectiformes</taxon>
        <taxon>Pleuronectoidei</taxon>
        <taxon>Scophthalmidae</taxon>
        <taxon>Scophthalmus</taxon>
    </lineage>
</organism>
<gene>
    <name evidence="1" type="ORF">SMAX5B_003917</name>
</gene>
<sequence>MSVIATVLPVTPGTALCNLRLLETPDRVGLTQTLIEALVYQRVGGDALLQPVERGLARASG</sequence>
<keyword evidence="2" id="KW-1185">Reference proteome</keyword>